<dbReference type="EMBL" id="JABSNW010000007">
    <property type="protein sequence ID" value="KAL2886105.1"/>
    <property type="molecule type" value="Genomic_DNA"/>
</dbReference>
<dbReference type="InterPro" id="IPR004875">
    <property type="entry name" value="DDE_SF_endonuclease_dom"/>
</dbReference>
<dbReference type="GeneID" id="98120672"/>
<sequence length="144" mass="16617">MAKYDGRLYDFYNIDETGFMMGIVQSGMVFTGIDRRGKPKLVQRGKREWITAIQAVGADAWANIPFIIGVGQYRLANWYRESNFLGDGGIATTQNWWTDNKTGLRWLQHFDRYTARRRNSRRHLLILDGHESHHSTSFASSTLS</sequence>
<name>A0ABR4MCV3_9PEZI</name>
<evidence type="ECO:0000259" key="1">
    <source>
        <dbReference type="Pfam" id="PF03184"/>
    </source>
</evidence>
<dbReference type="Proteomes" id="UP001610728">
    <property type="component" value="Unassembled WGS sequence"/>
</dbReference>
<keyword evidence="3" id="KW-1185">Reference proteome</keyword>
<organism evidence="2 3">
    <name type="scientific">Ceratocystis lukuohia</name>
    <dbReference type="NCBI Taxonomy" id="2019550"/>
    <lineage>
        <taxon>Eukaryota</taxon>
        <taxon>Fungi</taxon>
        <taxon>Dikarya</taxon>
        <taxon>Ascomycota</taxon>
        <taxon>Pezizomycotina</taxon>
        <taxon>Sordariomycetes</taxon>
        <taxon>Hypocreomycetidae</taxon>
        <taxon>Microascales</taxon>
        <taxon>Ceratocystidaceae</taxon>
        <taxon>Ceratocystis</taxon>
    </lineage>
</organism>
<reference evidence="2 3" key="1">
    <citation type="submission" date="2020-05" db="EMBL/GenBank/DDBJ databases">
        <title>Ceratocystis lukuohia genome.</title>
        <authorList>
            <person name="Harrington T.C."/>
            <person name="Kim K."/>
            <person name="Mayers C.G."/>
        </authorList>
    </citation>
    <scope>NUCLEOTIDE SEQUENCE [LARGE SCALE GENOMIC DNA]</scope>
    <source>
        <strain evidence="2 3">C4212</strain>
    </source>
</reference>
<protein>
    <recommendedName>
        <fullName evidence="1">DDE-1 domain-containing protein</fullName>
    </recommendedName>
</protein>
<dbReference type="RefSeq" id="XP_070857285.1">
    <property type="nucleotide sequence ID" value="XM_071001371.1"/>
</dbReference>
<evidence type="ECO:0000313" key="3">
    <source>
        <dbReference type="Proteomes" id="UP001610728"/>
    </source>
</evidence>
<evidence type="ECO:0000313" key="2">
    <source>
        <dbReference type="EMBL" id="KAL2886105.1"/>
    </source>
</evidence>
<feature type="domain" description="DDE-1" evidence="1">
    <location>
        <begin position="46"/>
        <end position="139"/>
    </location>
</feature>
<proteinExistence type="predicted"/>
<gene>
    <name evidence="2" type="ORF">HOO65_070567</name>
</gene>
<comment type="caution">
    <text evidence="2">The sequence shown here is derived from an EMBL/GenBank/DDBJ whole genome shotgun (WGS) entry which is preliminary data.</text>
</comment>
<dbReference type="Pfam" id="PF03184">
    <property type="entry name" value="DDE_1"/>
    <property type="match status" value="1"/>
</dbReference>
<accession>A0ABR4MCV3</accession>